<dbReference type="Proteomes" id="UP000474640">
    <property type="component" value="Unassembled WGS sequence"/>
</dbReference>
<organism evidence="2 3">
    <name type="scientific">Orbilia oligospora</name>
    <name type="common">Nematode-trapping fungus</name>
    <name type="synonym">Arthrobotrys oligospora</name>
    <dbReference type="NCBI Taxonomy" id="2813651"/>
    <lineage>
        <taxon>Eukaryota</taxon>
        <taxon>Fungi</taxon>
        <taxon>Dikarya</taxon>
        <taxon>Ascomycota</taxon>
        <taxon>Pezizomycotina</taxon>
        <taxon>Orbiliomycetes</taxon>
        <taxon>Orbiliales</taxon>
        <taxon>Orbiliaceae</taxon>
        <taxon>Orbilia</taxon>
    </lineage>
</organism>
<sequence>MEWLLKDDGPWPNTNNQETSPPIAVDAATFGVWISKSEKVYGDELLVTET</sequence>
<feature type="region of interest" description="Disordered" evidence="1">
    <location>
        <begin position="1"/>
        <end position="21"/>
    </location>
</feature>
<dbReference type="EMBL" id="JAABOJ010000015">
    <property type="protein sequence ID" value="KAF3281470.1"/>
    <property type="molecule type" value="Genomic_DNA"/>
</dbReference>
<accession>A0A7C8RCM2</accession>
<protein>
    <submittedName>
        <fullName evidence="2">Uncharacterized protein</fullName>
    </submittedName>
</protein>
<reference evidence="2 3" key="1">
    <citation type="submission" date="2020-01" db="EMBL/GenBank/DDBJ databases">
        <authorList>
            <person name="Palmer J.M."/>
        </authorList>
    </citation>
    <scope>NUCLEOTIDE SEQUENCE [LARGE SCALE GENOMIC DNA]</scope>
    <source>
        <strain evidence="2 3">TWF970</strain>
    </source>
</reference>
<comment type="caution">
    <text evidence="2">The sequence shown here is derived from an EMBL/GenBank/DDBJ whole genome shotgun (WGS) entry which is preliminary data.</text>
</comment>
<evidence type="ECO:0000313" key="3">
    <source>
        <dbReference type="Proteomes" id="UP000474640"/>
    </source>
</evidence>
<dbReference type="AlphaFoldDB" id="A0A7C8RCM2"/>
<evidence type="ECO:0000256" key="1">
    <source>
        <dbReference type="SAM" id="MobiDB-lite"/>
    </source>
</evidence>
<name>A0A7C8RCM2_ORBOL</name>
<proteinExistence type="predicted"/>
<gene>
    <name evidence="2" type="ORF">TWF970_002031</name>
</gene>
<evidence type="ECO:0000313" key="2">
    <source>
        <dbReference type="EMBL" id="KAF3281470.1"/>
    </source>
</evidence>